<evidence type="ECO:0000313" key="2">
    <source>
        <dbReference type="Proteomes" id="UP001161405"/>
    </source>
</evidence>
<name>A0ABQ5UVA2_9HYPH</name>
<protein>
    <submittedName>
        <fullName evidence="1">Uncharacterized protein</fullName>
    </submittedName>
</protein>
<accession>A0ABQ5UVA2</accession>
<dbReference type="EMBL" id="BSNI01000002">
    <property type="protein sequence ID" value="GLQ18290.1"/>
    <property type="molecule type" value="Genomic_DNA"/>
</dbReference>
<reference evidence="1" key="2">
    <citation type="submission" date="2023-01" db="EMBL/GenBank/DDBJ databases">
        <title>Draft genome sequence of Maritalea porphyrae strain NBRC 107169.</title>
        <authorList>
            <person name="Sun Q."/>
            <person name="Mori K."/>
        </authorList>
    </citation>
    <scope>NUCLEOTIDE SEQUENCE</scope>
    <source>
        <strain evidence="1">NBRC 107169</strain>
    </source>
</reference>
<keyword evidence="2" id="KW-1185">Reference proteome</keyword>
<dbReference type="Proteomes" id="UP001161405">
    <property type="component" value="Unassembled WGS sequence"/>
</dbReference>
<proteinExistence type="predicted"/>
<gene>
    <name evidence="1" type="ORF">GCM10007879_25390</name>
</gene>
<evidence type="ECO:0000313" key="1">
    <source>
        <dbReference type="EMBL" id="GLQ18290.1"/>
    </source>
</evidence>
<sequence length="47" mass="4903">MPKSSINMGRARPIATFSNAAIAPGTATAKKMKPDIAPVALTIHLIE</sequence>
<organism evidence="1 2">
    <name type="scientific">Maritalea porphyrae</name>
    <dbReference type="NCBI Taxonomy" id="880732"/>
    <lineage>
        <taxon>Bacteria</taxon>
        <taxon>Pseudomonadati</taxon>
        <taxon>Pseudomonadota</taxon>
        <taxon>Alphaproteobacteria</taxon>
        <taxon>Hyphomicrobiales</taxon>
        <taxon>Devosiaceae</taxon>
        <taxon>Maritalea</taxon>
    </lineage>
</organism>
<reference evidence="1" key="1">
    <citation type="journal article" date="2014" name="Int. J. Syst. Evol. Microbiol.">
        <title>Complete genome of a new Firmicutes species belonging to the dominant human colonic microbiota ('Ruminococcus bicirculans') reveals two chromosomes and a selective capacity to utilize plant glucans.</title>
        <authorList>
            <consortium name="NISC Comparative Sequencing Program"/>
            <person name="Wegmann U."/>
            <person name="Louis P."/>
            <person name="Goesmann A."/>
            <person name="Henrissat B."/>
            <person name="Duncan S.H."/>
            <person name="Flint H.J."/>
        </authorList>
    </citation>
    <scope>NUCLEOTIDE SEQUENCE</scope>
    <source>
        <strain evidence="1">NBRC 107169</strain>
    </source>
</reference>
<comment type="caution">
    <text evidence="1">The sequence shown here is derived from an EMBL/GenBank/DDBJ whole genome shotgun (WGS) entry which is preliminary data.</text>
</comment>